<gene>
    <name evidence="1" type="ORF">K503DRAFT_862097</name>
</gene>
<dbReference type="Proteomes" id="UP000092154">
    <property type="component" value="Unassembled WGS sequence"/>
</dbReference>
<dbReference type="EMBL" id="KV448135">
    <property type="protein sequence ID" value="OAX43595.1"/>
    <property type="molecule type" value="Genomic_DNA"/>
</dbReference>
<evidence type="ECO:0000313" key="2">
    <source>
        <dbReference type="Proteomes" id="UP000092154"/>
    </source>
</evidence>
<feature type="non-terminal residue" evidence="1">
    <location>
        <position position="89"/>
    </location>
</feature>
<proteinExistence type="predicted"/>
<dbReference type="AlphaFoldDB" id="A0A1B7NFF5"/>
<name>A0A1B7NFF5_9AGAM</name>
<evidence type="ECO:0000313" key="1">
    <source>
        <dbReference type="EMBL" id="OAX43595.1"/>
    </source>
</evidence>
<reference evidence="1 2" key="1">
    <citation type="submission" date="2016-06" db="EMBL/GenBank/DDBJ databases">
        <title>Comparative genomics of the ectomycorrhizal sister species Rhizopogon vinicolor and Rhizopogon vesiculosus (Basidiomycota: Boletales) reveals a divergence of the mating type B locus.</title>
        <authorList>
            <consortium name="DOE Joint Genome Institute"/>
            <person name="Mujic A.B."/>
            <person name="Kuo A."/>
            <person name="Tritt A."/>
            <person name="Lipzen A."/>
            <person name="Chen C."/>
            <person name="Johnson J."/>
            <person name="Sharma A."/>
            <person name="Barry K."/>
            <person name="Grigoriev I.V."/>
            <person name="Spatafora J.W."/>
        </authorList>
    </citation>
    <scope>NUCLEOTIDE SEQUENCE [LARGE SCALE GENOMIC DNA]</scope>
    <source>
        <strain evidence="1 2">AM-OR11-026</strain>
    </source>
</reference>
<dbReference type="InParanoid" id="A0A1B7NFF5"/>
<sequence length="89" mass="9466">MATSTLSRGPLKRASPFLLPLDGSPLAASGVAFEVLLIVLELLHSDPAAPERHPPTLRSTKANLRCSISRCASSPTYSILYQTMATSTL</sequence>
<accession>A0A1B7NFF5</accession>
<keyword evidence="2" id="KW-1185">Reference proteome</keyword>
<organism evidence="1 2">
    <name type="scientific">Rhizopogon vinicolor AM-OR11-026</name>
    <dbReference type="NCBI Taxonomy" id="1314800"/>
    <lineage>
        <taxon>Eukaryota</taxon>
        <taxon>Fungi</taxon>
        <taxon>Dikarya</taxon>
        <taxon>Basidiomycota</taxon>
        <taxon>Agaricomycotina</taxon>
        <taxon>Agaricomycetes</taxon>
        <taxon>Agaricomycetidae</taxon>
        <taxon>Boletales</taxon>
        <taxon>Suillineae</taxon>
        <taxon>Rhizopogonaceae</taxon>
        <taxon>Rhizopogon</taxon>
    </lineage>
</organism>
<protein>
    <submittedName>
        <fullName evidence="1">Uncharacterized protein</fullName>
    </submittedName>
</protein>